<sequence>MWRTTLILALALVSAVAAQVTFDPSKCFTLSTNSTQYLDSTNSVLAIQVHADRAALEAGDDKGVRFHFPLGENGWVVCEALPISYNGYNTRADRPFQAHNDHYVGTAIPNASEWSTEDSLGDTVALATIHIAASGSQVYLNGGPRKQMSSTAGVTTTEFNWDIQEINCLVNGQ</sequence>
<dbReference type="Proteomes" id="UP001221757">
    <property type="component" value="Unassembled WGS sequence"/>
</dbReference>
<accession>A0AAD7D998</accession>
<evidence type="ECO:0000313" key="3">
    <source>
        <dbReference type="Proteomes" id="UP001221757"/>
    </source>
</evidence>
<dbReference type="EMBL" id="JARKIE010000098">
    <property type="protein sequence ID" value="KAJ7686216.1"/>
    <property type="molecule type" value="Genomic_DNA"/>
</dbReference>
<protein>
    <submittedName>
        <fullName evidence="2">Uncharacterized protein</fullName>
    </submittedName>
</protein>
<dbReference type="AlphaFoldDB" id="A0AAD7D998"/>
<evidence type="ECO:0000313" key="2">
    <source>
        <dbReference type="EMBL" id="KAJ7686216.1"/>
    </source>
</evidence>
<feature type="chain" id="PRO_5042167201" evidence="1">
    <location>
        <begin position="19"/>
        <end position="173"/>
    </location>
</feature>
<gene>
    <name evidence="2" type="ORF">B0H17DRAFT_1013714</name>
</gene>
<proteinExistence type="predicted"/>
<feature type="signal peptide" evidence="1">
    <location>
        <begin position="1"/>
        <end position="18"/>
    </location>
</feature>
<reference evidence="2" key="1">
    <citation type="submission" date="2023-03" db="EMBL/GenBank/DDBJ databases">
        <title>Massive genome expansion in bonnet fungi (Mycena s.s.) driven by repeated elements and novel gene families across ecological guilds.</title>
        <authorList>
            <consortium name="Lawrence Berkeley National Laboratory"/>
            <person name="Harder C.B."/>
            <person name="Miyauchi S."/>
            <person name="Viragh M."/>
            <person name="Kuo A."/>
            <person name="Thoen E."/>
            <person name="Andreopoulos B."/>
            <person name="Lu D."/>
            <person name="Skrede I."/>
            <person name="Drula E."/>
            <person name="Henrissat B."/>
            <person name="Morin E."/>
            <person name="Kohler A."/>
            <person name="Barry K."/>
            <person name="LaButti K."/>
            <person name="Morin E."/>
            <person name="Salamov A."/>
            <person name="Lipzen A."/>
            <person name="Mereny Z."/>
            <person name="Hegedus B."/>
            <person name="Baldrian P."/>
            <person name="Stursova M."/>
            <person name="Weitz H."/>
            <person name="Taylor A."/>
            <person name="Grigoriev I.V."/>
            <person name="Nagy L.G."/>
            <person name="Martin F."/>
            <person name="Kauserud H."/>
        </authorList>
    </citation>
    <scope>NUCLEOTIDE SEQUENCE</scope>
    <source>
        <strain evidence="2">CBHHK067</strain>
    </source>
</reference>
<organism evidence="2 3">
    <name type="scientific">Mycena rosella</name>
    <name type="common">Pink bonnet</name>
    <name type="synonym">Agaricus rosellus</name>
    <dbReference type="NCBI Taxonomy" id="1033263"/>
    <lineage>
        <taxon>Eukaryota</taxon>
        <taxon>Fungi</taxon>
        <taxon>Dikarya</taxon>
        <taxon>Basidiomycota</taxon>
        <taxon>Agaricomycotina</taxon>
        <taxon>Agaricomycetes</taxon>
        <taxon>Agaricomycetidae</taxon>
        <taxon>Agaricales</taxon>
        <taxon>Marasmiineae</taxon>
        <taxon>Mycenaceae</taxon>
        <taxon>Mycena</taxon>
    </lineage>
</organism>
<keyword evidence="1" id="KW-0732">Signal</keyword>
<evidence type="ECO:0000256" key="1">
    <source>
        <dbReference type="SAM" id="SignalP"/>
    </source>
</evidence>
<name>A0AAD7D998_MYCRO</name>
<keyword evidence="3" id="KW-1185">Reference proteome</keyword>
<comment type="caution">
    <text evidence="2">The sequence shown here is derived from an EMBL/GenBank/DDBJ whole genome shotgun (WGS) entry which is preliminary data.</text>
</comment>